<dbReference type="SUPFAM" id="SSF53098">
    <property type="entry name" value="Ribonuclease H-like"/>
    <property type="match status" value="1"/>
</dbReference>
<accession>A0A1X7U5C7</accession>
<name>A0A1X7U5C7_AMPQE</name>
<dbReference type="InterPro" id="IPR036397">
    <property type="entry name" value="RNaseH_sf"/>
</dbReference>
<dbReference type="GO" id="GO:0003676">
    <property type="term" value="F:nucleic acid binding"/>
    <property type="evidence" value="ECO:0007669"/>
    <property type="project" value="InterPro"/>
</dbReference>
<dbReference type="InParanoid" id="A0A1X7U5C7"/>
<feature type="domain" description="Tc1-like transposase DDE" evidence="1">
    <location>
        <begin position="3"/>
        <end position="60"/>
    </location>
</feature>
<proteinExistence type="predicted"/>
<evidence type="ECO:0000259" key="1">
    <source>
        <dbReference type="Pfam" id="PF13358"/>
    </source>
</evidence>
<dbReference type="InterPro" id="IPR012337">
    <property type="entry name" value="RNaseH-like_sf"/>
</dbReference>
<protein>
    <recommendedName>
        <fullName evidence="1">Tc1-like transposase DDE domain-containing protein</fullName>
    </recommendedName>
</protein>
<organism evidence="2">
    <name type="scientific">Amphimedon queenslandica</name>
    <name type="common">Sponge</name>
    <dbReference type="NCBI Taxonomy" id="400682"/>
    <lineage>
        <taxon>Eukaryota</taxon>
        <taxon>Metazoa</taxon>
        <taxon>Porifera</taxon>
        <taxon>Demospongiae</taxon>
        <taxon>Heteroscleromorpha</taxon>
        <taxon>Haplosclerida</taxon>
        <taxon>Niphatidae</taxon>
        <taxon>Amphimedon</taxon>
    </lineage>
</organism>
<dbReference type="AlphaFoldDB" id="A0A1X7U5C7"/>
<dbReference type="Pfam" id="PF13358">
    <property type="entry name" value="DDE_3"/>
    <property type="match status" value="1"/>
</dbReference>
<dbReference type="Gene3D" id="3.30.420.10">
    <property type="entry name" value="Ribonuclease H-like superfamily/Ribonuclease H"/>
    <property type="match status" value="1"/>
</dbReference>
<sequence>MQDNDPSHTCNKVGEWLETNNINWWHTPAASPDLNPIENMWHELKEYIRRVVKPTKKEELVVEY</sequence>
<reference evidence="2" key="1">
    <citation type="submission" date="2017-05" db="UniProtKB">
        <authorList>
            <consortium name="EnsemblMetazoa"/>
        </authorList>
    </citation>
    <scope>IDENTIFICATION</scope>
</reference>
<dbReference type="InterPro" id="IPR038717">
    <property type="entry name" value="Tc1-like_DDE_dom"/>
</dbReference>
<evidence type="ECO:0000313" key="2">
    <source>
        <dbReference type="EnsemblMetazoa" id="Aqu2.1.22734_001"/>
    </source>
</evidence>
<dbReference type="EnsemblMetazoa" id="Aqu2.1.22734_001">
    <property type="protein sequence ID" value="Aqu2.1.22734_001"/>
    <property type="gene ID" value="Aqu2.1.22734"/>
</dbReference>